<proteinExistence type="predicted"/>
<dbReference type="GeneID" id="25739707"/>
<dbReference type="EMBL" id="KK101369">
    <property type="protein sequence ID" value="KIZ01133.1"/>
    <property type="molecule type" value="Genomic_DNA"/>
</dbReference>
<name>A0A0D2JPW5_9CHLO</name>
<dbReference type="RefSeq" id="XP_013900152.1">
    <property type="nucleotide sequence ID" value="XM_014044698.1"/>
</dbReference>
<sequence length="81" mass="8813">MHAQEEVLCPVLGEEIGESARQHSLDVDESLKMLLADIDGMKVGDDGLKSKVEQLMAVFFEHMTEAPFRISLAGAILSARG</sequence>
<dbReference type="Proteomes" id="UP000054498">
    <property type="component" value="Unassembled WGS sequence"/>
</dbReference>
<organism evidence="1 2">
    <name type="scientific">Monoraphidium neglectum</name>
    <dbReference type="NCBI Taxonomy" id="145388"/>
    <lineage>
        <taxon>Eukaryota</taxon>
        <taxon>Viridiplantae</taxon>
        <taxon>Chlorophyta</taxon>
        <taxon>core chlorophytes</taxon>
        <taxon>Chlorophyceae</taxon>
        <taxon>CS clade</taxon>
        <taxon>Sphaeropleales</taxon>
        <taxon>Selenastraceae</taxon>
        <taxon>Monoraphidium</taxon>
    </lineage>
</organism>
<protein>
    <submittedName>
        <fullName evidence="1">Uncharacterized protein</fullName>
    </submittedName>
</protein>
<accession>A0A0D2JPW5</accession>
<dbReference type="OrthoDB" id="9983919at2759"/>
<reference evidence="1 2" key="1">
    <citation type="journal article" date="2013" name="BMC Genomics">
        <title>Reconstruction of the lipid metabolism for the microalga Monoraphidium neglectum from its genome sequence reveals characteristics suitable for biofuel production.</title>
        <authorList>
            <person name="Bogen C."/>
            <person name="Al-Dilaimi A."/>
            <person name="Albersmeier A."/>
            <person name="Wichmann J."/>
            <person name="Grundmann M."/>
            <person name="Rupp O."/>
            <person name="Lauersen K.J."/>
            <person name="Blifernez-Klassen O."/>
            <person name="Kalinowski J."/>
            <person name="Goesmann A."/>
            <person name="Mussgnug J.H."/>
            <person name="Kruse O."/>
        </authorList>
    </citation>
    <scope>NUCLEOTIDE SEQUENCE [LARGE SCALE GENOMIC DNA]</scope>
    <source>
        <strain evidence="1 2">SAG 48.87</strain>
    </source>
</reference>
<keyword evidence="2" id="KW-1185">Reference proteome</keyword>
<evidence type="ECO:0000313" key="2">
    <source>
        <dbReference type="Proteomes" id="UP000054498"/>
    </source>
</evidence>
<evidence type="ECO:0000313" key="1">
    <source>
        <dbReference type="EMBL" id="KIZ01133.1"/>
    </source>
</evidence>
<dbReference type="AlphaFoldDB" id="A0A0D2JPW5"/>
<gene>
    <name evidence="1" type="ORF">MNEG_6831</name>
</gene>
<dbReference type="KEGG" id="mng:MNEG_6831"/>